<reference evidence="2 3" key="1">
    <citation type="submission" date="2011-07" db="EMBL/GenBank/DDBJ databases">
        <title>The complete genome of chromosome of Emticicia oligotrophica DSM 17448.</title>
        <authorList>
            <consortium name="US DOE Joint Genome Institute (JGI-PGF)"/>
            <person name="Lucas S."/>
            <person name="Han J."/>
            <person name="Lapidus A."/>
            <person name="Bruce D."/>
            <person name="Goodwin L."/>
            <person name="Pitluck S."/>
            <person name="Peters L."/>
            <person name="Kyrpides N."/>
            <person name="Mavromatis K."/>
            <person name="Ivanova N."/>
            <person name="Ovchinnikova G."/>
            <person name="Teshima H."/>
            <person name="Detter J.C."/>
            <person name="Tapia R."/>
            <person name="Han C."/>
            <person name="Land M."/>
            <person name="Hauser L."/>
            <person name="Markowitz V."/>
            <person name="Cheng J.-F."/>
            <person name="Hugenholtz P."/>
            <person name="Woyke T."/>
            <person name="Wu D."/>
            <person name="Tindall B."/>
            <person name="Pomrenke H."/>
            <person name="Brambilla E."/>
            <person name="Klenk H.-P."/>
            <person name="Eisen J.A."/>
        </authorList>
    </citation>
    <scope>NUCLEOTIDE SEQUENCE [LARGE SCALE GENOMIC DNA]</scope>
    <source>
        <strain evidence="2 3">DSM 17448</strain>
    </source>
</reference>
<keyword evidence="1" id="KW-0472">Membrane</keyword>
<feature type="transmembrane region" description="Helical" evidence="1">
    <location>
        <begin position="16"/>
        <end position="38"/>
    </location>
</feature>
<feature type="transmembrane region" description="Helical" evidence="1">
    <location>
        <begin position="77"/>
        <end position="94"/>
    </location>
</feature>
<feature type="transmembrane region" description="Helical" evidence="1">
    <location>
        <begin position="100"/>
        <end position="118"/>
    </location>
</feature>
<proteinExistence type="predicted"/>
<dbReference type="RefSeq" id="WP_015028479.1">
    <property type="nucleotide sequence ID" value="NC_018748.1"/>
</dbReference>
<feature type="transmembrane region" description="Helical" evidence="1">
    <location>
        <begin position="50"/>
        <end position="65"/>
    </location>
</feature>
<dbReference type="InterPro" id="IPR004891">
    <property type="entry name" value="Mercury-R_MerC"/>
</dbReference>
<sequence>MRKIFTHYHTLNKVGLWLSVICTIHCLAMPFLMTALPILGESFLTEKSEFYLIGSSAVLAVFLLIKDYRNHHNPQPLFLLVLALCFNITGLFWAKGSLEMLFNVSGALIMALAYWINWTSHRRACHSHTH</sequence>
<dbReference type="Pfam" id="PF03203">
    <property type="entry name" value="MerC"/>
    <property type="match status" value="1"/>
</dbReference>
<dbReference type="EMBL" id="CP002961">
    <property type="protein sequence ID" value="AFK02779.1"/>
    <property type="molecule type" value="Genomic_DNA"/>
</dbReference>
<keyword evidence="1" id="KW-1133">Transmembrane helix</keyword>
<keyword evidence="3" id="KW-1185">Reference proteome</keyword>
<organism evidence="2 3">
    <name type="scientific">Emticicia oligotrophica (strain DSM 17448 / CIP 109782 / MTCC 6937 / GPTSA100-15)</name>
    <dbReference type="NCBI Taxonomy" id="929562"/>
    <lineage>
        <taxon>Bacteria</taxon>
        <taxon>Pseudomonadati</taxon>
        <taxon>Bacteroidota</taxon>
        <taxon>Cytophagia</taxon>
        <taxon>Cytophagales</taxon>
        <taxon>Leadbetterellaceae</taxon>
        <taxon>Emticicia</taxon>
    </lineage>
</organism>
<evidence type="ECO:0000256" key="1">
    <source>
        <dbReference type="SAM" id="Phobius"/>
    </source>
</evidence>
<protein>
    <recommendedName>
        <fullName evidence="4">MerC mercury resistance protein</fullName>
    </recommendedName>
</protein>
<gene>
    <name evidence="2" type="ordered locus">Emtol_1634</name>
</gene>
<evidence type="ECO:0008006" key="4">
    <source>
        <dbReference type="Google" id="ProtNLM"/>
    </source>
</evidence>
<keyword evidence="1" id="KW-0812">Transmembrane</keyword>
<evidence type="ECO:0000313" key="3">
    <source>
        <dbReference type="Proteomes" id="UP000002875"/>
    </source>
</evidence>
<evidence type="ECO:0000313" key="2">
    <source>
        <dbReference type="EMBL" id="AFK02779.1"/>
    </source>
</evidence>
<accession>A0ABN4ALX9</accession>
<dbReference type="Proteomes" id="UP000002875">
    <property type="component" value="Chromosome"/>
</dbReference>
<name>A0ABN4ALX9_EMTOG</name>